<organism evidence="2 3">
    <name type="scientific">Corynebacterium variabile (strain DSM 44702 / CIP 107183 / JCM 12073 / NCIMB 30131)</name>
    <name type="common">Corynebacterium mooreparkense</name>
    <dbReference type="NCBI Taxonomy" id="858619"/>
    <lineage>
        <taxon>Bacteria</taxon>
        <taxon>Bacillati</taxon>
        <taxon>Actinomycetota</taxon>
        <taxon>Actinomycetes</taxon>
        <taxon>Mycobacteriales</taxon>
        <taxon>Corynebacteriaceae</taxon>
        <taxon>Corynebacterium</taxon>
    </lineage>
</organism>
<dbReference type="Pfam" id="PF03583">
    <property type="entry name" value="LIP"/>
    <property type="match status" value="1"/>
</dbReference>
<reference evidence="2 3" key="1">
    <citation type="journal article" date="2011" name="BMC Genomics">
        <title>Complete genome sequence of Corynebacterium variabile DSM 44702 isolated from the surface of smear-ripened cheeses and insights into cheese ripening and flavor generation.</title>
        <authorList>
            <person name="Schroeder J."/>
            <person name="Maus I."/>
            <person name="Trost E."/>
            <person name="Tauch A."/>
        </authorList>
    </citation>
    <scope>NUCLEOTIDE SEQUENCE [LARGE SCALE GENOMIC DNA]</scope>
    <source>
        <strain evidence="3">DSM 44702 / JCM 12073 / NCIMB 30131</strain>
    </source>
</reference>
<sequence length="279" mass="28403">MICPPYGFDGDTVRVMNPHSTVYSLRRRSCAALMVPALGLGTAVVAAPVAGADEAAATAATAAATEIATVPGGADFFALPDATDTAAADLASLAPGTPLKQRSVPARINNLGDMPVTMAQIQYRTTTVTGEPTVAVTSVLQPPVGVQRTGDTVMYASFYDSMNPEDGPSRVLVRGAQSGMLDYAEAAFVTPLLAAGHTVVMPDIQGERGVFAVGREYGQIILDGLRASRDTPAAGVAADSKTALTGYSGGSIGTGWAGSSPTTTPRTLRGTSSVSPRVG</sequence>
<dbReference type="InterPro" id="IPR029058">
    <property type="entry name" value="AB_hydrolase_fold"/>
</dbReference>
<dbReference type="InterPro" id="IPR005152">
    <property type="entry name" value="Lipase_secreted"/>
</dbReference>
<dbReference type="SUPFAM" id="SSF53474">
    <property type="entry name" value="alpha/beta-Hydrolases"/>
    <property type="match status" value="1"/>
</dbReference>
<dbReference type="Gene3D" id="3.40.50.1820">
    <property type="entry name" value="alpha/beta hydrolase"/>
    <property type="match status" value="1"/>
</dbReference>
<dbReference type="KEGG" id="cva:CVAR_2942"/>
<dbReference type="PANTHER" id="PTHR34853">
    <property type="match status" value="1"/>
</dbReference>
<accession>G0HI22</accession>
<proteinExistence type="predicted"/>
<dbReference type="GO" id="GO:0016042">
    <property type="term" value="P:lipid catabolic process"/>
    <property type="evidence" value="ECO:0007669"/>
    <property type="project" value="InterPro"/>
</dbReference>
<evidence type="ECO:0000313" key="2">
    <source>
        <dbReference type="EMBL" id="AEK38284.1"/>
    </source>
</evidence>
<dbReference type="STRING" id="858619.CVAR_2942"/>
<dbReference type="EC" id="3.1.1.3" evidence="2"/>
<dbReference type="eggNOG" id="COG1073">
    <property type="taxonomic scope" value="Bacteria"/>
</dbReference>
<keyword evidence="2" id="KW-0378">Hydrolase</keyword>
<dbReference type="EMBL" id="CP002917">
    <property type="protein sequence ID" value="AEK38284.1"/>
    <property type="molecule type" value="Genomic_DNA"/>
</dbReference>
<gene>
    <name evidence="2" type="primary">lipA3</name>
    <name evidence="2" type="ordered locus">CVAR_2942</name>
</gene>
<dbReference type="Proteomes" id="UP000006659">
    <property type="component" value="Chromosome"/>
</dbReference>
<protein>
    <submittedName>
        <fullName evidence="2">Triacylglycerol lipase</fullName>
        <ecNumber evidence="2">3.1.1.3</ecNumber>
    </submittedName>
</protein>
<dbReference type="AlphaFoldDB" id="G0HI22"/>
<feature type="compositionally biased region" description="Polar residues" evidence="1">
    <location>
        <begin position="257"/>
        <end position="279"/>
    </location>
</feature>
<feature type="region of interest" description="Disordered" evidence="1">
    <location>
        <begin position="254"/>
        <end position="279"/>
    </location>
</feature>
<name>G0HI22_CORVD</name>
<evidence type="ECO:0000256" key="1">
    <source>
        <dbReference type="SAM" id="MobiDB-lite"/>
    </source>
</evidence>
<dbReference type="GO" id="GO:0004806">
    <property type="term" value="F:triacylglycerol lipase activity"/>
    <property type="evidence" value="ECO:0007669"/>
    <property type="project" value="UniProtKB-EC"/>
</dbReference>
<dbReference type="PANTHER" id="PTHR34853:SF1">
    <property type="entry name" value="LIPASE 5"/>
    <property type="match status" value="1"/>
</dbReference>
<dbReference type="HOGENOM" id="CLU_996447_0_0_11"/>
<evidence type="ECO:0000313" key="3">
    <source>
        <dbReference type="Proteomes" id="UP000006659"/>
    </source>
</evidence>